<dbReference type="InterPro" id="IPR006076">
    <property type="entry name" value="FAD-dep_OxRdtase"/>
</dbReference>
<gene>
    <name evidence="4" type="ORF">AVDCRST_MAG83-834</name>
</gene>
<dbReference type="PANTHER" id="PTHR13847:SF287">
    <property type="entry name" value="FAD-DEPENDENT OXIDOREDUCTASE DOMAIN-CONTAINING PROTEIN 1"/>
    <property type="match status" value="1"/>
</dbReference>
<accession>A0A6J4HL29</accession>
<evidence type="ECO:0000313" key="4">
    <source>
        <dbReference type="EMBL" id="CAA9225604.1"/>
    </source>
</evidence>
<dbReference type="SUPFAM" id="SSF51905">
    <property type="entry name" value="FAD/NAD(P)-binding domain"/>
    <property type="match status" value="1"/>
</dbReference>
<dbReference type="Pfam" id="PF01266">
    <property type="entry name" value="DAO"/>
    <property type="match status" value="1"/>
</dbReference>
<dbReference type="AlphaFoldDB" id="A0A6J4HL29"/>
<dbReference type="Gene3D" id="3.50.50.60">
    <property type="entry name" value="FAD/NAD(P)-binding domain"/>
    <property type="match status" value="1"/>
</dbReference>
<proteinExistence type="predicted"/>
<evidence type="ECO:0000259" key="3">
    <source>
        <dbReference type="Pfam" id="PF01266"/>
    </source>
</evidence>
<protein>
    <submittedName>
        <fullName evidence="4">FAD dependent oxidoreductase</fullName>
    </submittedName>
</protein>
<feature type="compositionally biased region" description="Low complexity" evidence="2">
    <location>
        <begin position="367"/>
        <end position="380"/>
    </location>
</feature>
<dbReference type="PANTHER" id="PTHR13847">
    <property type="entry name" value="SARCOSINE DEHYDROGENASE-RELATED"/>
    <property type="match status" value="1"/>
</dbReference>
<name>A0A6J4HL29_9MICC</name>
<sequence>MDLWCPARSGCAYDGAMNLSCDVLIVGGGIAGLSLASELASRGGPTVALVEAEPTLGYHTSSRSARQLNPSYGPPVVRRLTARTLGLLAGVQERTRLVLTTPRSYLLIGSEADVAARAAGPMRRVTHAEALRLCPQLLPDTFEAAGLDTTCVGTDTDALLEYHRSAAVAAGVAIRTDARVTAAERSGGRWRVRAGEQEINAGVVVNAAGAWADRLAELCGAAPRNLVPYRRTAAVVRVESQPVPGTPMVASADDSFYFRRDEAGVLISPCESVPSAAEDARPNPGDVEALILRLNTLTTLGITGVVRSWTGLRTSPPSGIPVVGFDPDAEGFFWLAGQGGYGFQTSSALAELAAAQLSGQEPGDTQAASELAPAVAASDG</sequence>
<keyword evidence="1" id="KW-0560">Oxidoreductase</keyword>
<feature type="region of interest" description="Disordered" evidence="2">
    <location>
        <begin position="358"/>
        <end position="380"/>
    </location>
</feature>
<dbReference type="InterPro" id="IPR036188">
    <property type="entry name" value="FAD/NAD-bd_sf"/>
</dbReference>
<organism evidence="4">
    <name type="scientific">uncultured Arthrobacter sp</name>
    <dbReference type="NCBI Taxonomy" id="114050"/>
    <lineage>
        <taxon>Bacteria</taxon>
        <taxon>Bacillati</taxon>
        <taxon>Actinomycetota</taxon>
        <taxon>Actinomycetes</taxon>
        <taxon>Micrococcales</taxon>
        <taxon>Micrococcaceae</taxon>
        <taxon>Arthrobacter</taxon>
        <taxon>environmental samples</taxon>
    </lineage>
</organism>
<feature type="domain" description="FAD dependent oxidoreductase" evidence="3">
    <location>
        <begin position="22"/>
        <end position="355"/>
    </location>
</feature>
<evidence type="ECO:0000256" key="2">
    <source>
        <dbReference type="SAM" id="MobiDB-lite"/>
    </source>
</evidence>
<evidence type="ECO:0000256" key="1">
    <source>
        <dbReference type="ARBA" id="ARBA00023002"/>
    </source>
</evidence>
<dbReference type="GO" id="GO:0005737">
    <property type="term" value="C:cytoplasm"/>
    <property type="evidence" value="ECO:0007669"/>
    <property type="project" value="TreeGrafter"/>
</dbReference>
<dbReference type="Gene3D" id="3.30.9.10">
    <property type="entry name" value="D-Amino Acid Oxidase, subunit A, domain 2"/>
    <property type="match status" value="1"/>
</dbReference>
<reference evidence="4" key="1">
    <citation type="submission" date="2020-02" db="EMBL/GenBank/DDBJ databases">
        <authorList>
            <person name="Meier V. D."/>
        </authorList>
    </citation>
    <scope>NUCLEOTIDE SEQUENCE</scope>
    <source>
        <strain evidence="4">AVDCRST_MAG83</strain>
    </source>
</reference>
<dbReference type="GO" id="GO:0016491">
    <property type="term" value="F:oxidoreductase activity"/>
    <property type="evidence" value="ECO:0007669"/>
    <property type="project" value="UniProtKB-KW"/>
</dbReference>
<dbReference type="EMBL" id="CADCTE010000056">
    <property type="protein sequence ID" value="CAA9225604.1"/>
    <property type="molecule type" value="Genomic_DNA"/>
</dbReference>